<protein>
    <submittedName>
        <fullName evidence="2">Uncharacterized protein</fullName>
    </submittedName>
</protein>
<reference evidence="2" key="1">
    <citation type="submission" date="2022-05" db="EMBL/GenBank/DDBJ databases">
        <title>The Musa troglodytarum L. genome provides insights into the mechanism of non-climacteric behaviour and enrichment of carotenoids.</title>
        <authorList>
            <person name="Wang J."/>
        </authorList>
    </citation>
    <scope>NUCLEOTIDE SEQUENCE</scope>
    <source>
        <tissue evidence="2">Leaf</tissue>
    </source>
</reference>
<feature type="compositionally biased region" description="Polar residues" evidence="1">
    <location>
        <begin position="73"/>
        <end position="83"/>
    </location>
</feature>
<sequence length="120" mass="13207">MVGVCGACLGFETCKRYSGRADEEPEMHAVIETVTGSQMLWTREVIPASRACGFLPHPKAPIRSVPSVRFQSYRPSGISSPPSLLQRKDFEREAPIGAEADGTRANSPTLYPLPSRLRFE</sequence>
<organism evidence="2 3">
    <name type="scientific">Musa troglodytarum</name>
    <name type="common">fe'i banana</name>
    <dbReference type="NCBI Taxonomy" id="320322"/>
    <lineage>
        <taxon>Eukaryota</taxon>
        <taxon>Viridiplantae</taxon>
        <taxon>Streptophyta</taxon>
        <taxon>Embryophyta</taxon>
        <taxon>Tracheophyta</taxon>
        <taxon>Spermatophyta</taxon>
        <taxon>Magnoliopsida</taxon>
        <taxon>Liliopsida</taxon>
        <taxon>Zingiberales</taxon>
        <taxon>Musaceae</taxon>
        <taxon>Musa</taxon>
    </lineage>
</organism>
<keyword evidence="3" id="KW-1185">Reference proteome</keyword>
<evidence type="ECO:0000313" key="3">
    <source>
        <dbReference type="Proteomes" id="UP001055439"/>
    </source>
</evidence>
<evidence type="ECO:0000256" key="1">
    <source>
        <dbReference type="SAM" id="MobiDB-lite"/>
    </source>
</evidence>
<dbReference type="AlphaFoldDB" id="A0A9E7JUI0"/>
<name>A0A9E7JUI0_9LILI</name>
<dbReference type="EMBL" id="CP097505">
    <property type="protein sequence ID" value="URD94095.1"/>
    <property type="molecule type" value="Genomic_DNA"/>
</dbReference>
<dbReference type="Proteomes" id="UP001055439">
    <property type="component" value="Chromosome 3"/>
</dbReference>
<gene>
    <name evidence="2" type="ORF">MUK42_31322</name>
</gene>
<proteinExistence type="predicted"/>
<accession>A0A9E7JUI0</accession>
<evidence type="ECO:0000313" key="2">
    <source>
        <dbReference type="EMBL" id="URD94095.1"/>
    </source>
</evidence>
<feature type="region of interest" description="Disordered" evidence="1">
    <location>
        <begin position="73"/>
        <end position="120"/>
    </location>
</feature>